<dbReference type="GO" id="GO:0003676">
    <property type="term" value="F:nucleic acid binding"/>
    <property type="evidence" value="ECO:0007669"/>
    <property type="project" value="InterPro"/>
</dbReference>
<feature type="compositionally biased region" description="Acidic residues" evidence="1">
    <location>
        <begin position="300"/>
        <end position="309"/>
    </location>
</feature>
<evidence type="ECO:0000313" key="4">
    <source>
        <dbReference type="Proteomes" id="UP000594262"/>
    </source>
</evidence>
<dbReference type="OrthoDB" id="5842926at2759"/>
<proteinExistence type="predicted"/>
<feature type="region of interest" description="Disordered" evidence="1">
    <location>
        <begin position="260"/>
        <end position="309"/>
    </location>
</feature>
<dbReference type="PROSITE" id="PS50174">
    <property type="entry name" value="G_PATCH"/>
    <property type="match status" value="1"/>
</dbReference>
<feature type="compositionally biased region" description="Low complexity" evidence="1">
    <location>
        <begin position="267"/>
        <end position="279"/>
    </location>
</feature>
<keyword evidence="4" id="KW-1185">Reference proteome</keyword>
<feature type="domain" description="G-patch" evidence="2">
    <location>
        <begin position="436"/>
        <end position="484"/>
    </location>
</feature>
<feature type="region of interest" description="Disordered" evidence="1">
    <location>
        <begin position="382"/>
        <end position="427"/>
    </location>
</feature>
<dbReference type="SMART" id="SM00443">
    <property type="entry name" value="G_patch"/>
    <property type="match status" value="1"/>
</dbReference>
<feature type="compositionally biased region" description="Basic and acidic residues" evidence="1">
    <location>
        <begin position="383"/>
        <end position="416"/>
    </location>
</feature>
<dbReference type="InterPro" id="IPR040341">
    <property type="entry name" value="GPATCH3"/>
</dbReference>
<dbReference type="GO" id="GO:0039536">
    <property type="term" value="P:negative regulation of RIG-I signaling pathway"/>
    <property type="evidence" value="ECO:0007669"/>
    <property type="project" value="InterPro"/>
</dbReference>
<dbReference type="InterPro" id="IPR000467">
    <property type="entry name" value="G_patch_dom"/>
</dbReference>
<organism evidence="3 4">
    <name type="scientific">Clytia hemisphaerica</name>
    <dbReference type="NCBI Taxonomy" id="252671"/>
    <lineage>
        <taxon>Eukaryota</taxon>
        <taxon>Metazoa</taxon>
        <taxon>Cnidaria</taxon>
        <taxon>Hydrozoa</taxon>
        <taxon>Hydroidolina</taxon>
        <taxon>Leptothecata</taxon>
        <taxon>Obeliida</taxon>
        <taxon>Clytiidae</taxon>
        <taxon>Clytia</taxon>
    </lineage>
</organism>
<dbReference type="RefSeq" id="XP_066917120.1">
    <property type="nucleotide sequence ID" value="XM_067061019.1"/>
</dbReference>
<dbReference type="Pfam" id="PF01585">
    <property type="entry name" value="G-patch"/>
    <property type="match status" value="1"/>
</dbReference>
<sequence>MSLKSIKFGVEDGKGFLVKNLALDVNVSTNEKLAENPTPTATRTGATDTDSRISVEEENCKNTEKTKVLFIGNIPKHYRSADLRTFFSEFIEKGAFDCFHYRHRPESTKVKQASEINNEGHKDKEEKSTCCCIIKIRNTFVKKFQQKYHKRRWYGAERLYSDKTLCIILEINVDSTQPKKYLSKKEMLNDKHLENQDIRLEDFASLIEFDPPLNIMPHGNVGTPTKHFRAMIAKCALPGSVIKSLGLSFEKGPKQYSSVEMDYGEGTSKNKNTNKNNANNKEKESDENDSCPESEKPESDAEDGGDTEEWDRYNALHDDVDNQSRPKERLFEEDLEVKWEKGGSGLVFYTDAYFWNEMKGKDFDEDTVDDWDVDYSVYYEDGAGDKPSRDQLHMRVEKRRRDGRQDGPTKYSEIRRKEKTNRKKMTESFAEFEKHSNSFGSRILKRHGWNQGDGVGSSKQGIKEPLDIQGQKSRNKVGLGFYGEKLDRSTAVKKPKRVAENDVYISTIYDEKDGEHIDAMRFHGKELLKYRTPSINFRKGSSATVSKKPN</sequence>
<dbReference type="GO" id="GO:0045893">
    <property type="term" value="P:positive regulation of DNA-templated transcription"/>
    <property type="evidence" value="ECO:0007669"/>
    <property type="project" value="TreeGrafter"/>
</dbReference>
<dbReference type="PANTHER" id="PTHR14390:SF2">
    <property type="entry name" value="G PATCH DOMAIN-CONTAINING PROTEIN 3"/>
    <property type="match status" value="1"/>
</dbReference>
<protein>
    <recommendedName>
        <fullName evidence="2">G-patch domain-containing protein</fullName>
    </recommendedName>
</protein>
<dbReference type="GO" id="GO:0032480">
    <property type="term" value="P:negative regulation of type I interferon production"/>
    <property type="evidence" value="ECO:0007669"/>
    <property type="project" value="InterPro"/>
</dbReference>
<evidence type="ECO:0000313" key="3">
    <source>
        <dbReference type="EnsemblMetazoa" id="CLYHEMP007744.1"/>
    </source>
</evidence>
<dbReference type="EnsemblMetazoa" id="CLYHEMT007744.1">
    <property type="protein sequence ID" value="CLYHEMP007744.1"/>
    <property type="gene ID" value="CLYHEMG007744"/>
</dbReference>
<evidence type="ECO:0000259" key="2">
    <source>
        <dbReference type="PROSITE" id="PS50174"/>
    </source>
</evidence>
<reference evidence="3" key="1">
    <citation type="submission" date="2021-01" db="UniProtKB">
        <authorList>
            <consortium name="EnsemblMetazoa"/>
        </authorList>
    </citation>
    <scope>IDENTIFICATION</scope>
</reference>
<evidence type="ECO:0000256" key="1">
    <source>
        <dbReference type="SAM" id="MobiDB-lite"/>
    </source>
</evidence>
<dbReference type="PANTHER" id="PTHR14390">
    <property type="entry name" value="G PATCH DOMAIN CONTAINING PROTEIN 3"/>
    <property type="match status" value="1"/>
</dbReference>
<dbReference type="GeneID" id="136804313"/>
<dbReference type="Proteomes" id="UP000594262">
    <property type="component" value="Unplaced"/>
</dbReference>
<dbReference type="AlphaFoldDB" id="A0A7M5VBL2"/>
<accession>A0A7M5VBL2</accession>
<name>A0A7M5VBL2_9CNID</name>